<dbReference type="PANTHER" id="PTHR38790">
    <property type="entry name" value="2EXR DOMAIN-CONTAINING PROTEIN-RELATED"/>
    <property type="match status" value="1"/>
</dbReference>
<protein>
    <recommendedName>
        <fullName evidence="1">DUF7730 domain-containing protein</fullName>
    </recommendedName>
</protein>
<sequence>MAPLRANPAVIIEFTISKTTQPTIRKRKLNPFFKPPIQSPFPLLKLPAEIRNRIYEFALVDPVSTISINYCTKSTYSPGLQVSRELMKKTDWDAAKRYLSKSEKDQIKGTKQLKKWDMNAQISPNLLYTCRQINYEATYFLYGKNNLMFLDLIVLDKFLVHCNRYLHLISCITLAFMEKGDKQLQATKFNKLNKVVNLESLILEKGFLRALPYTRGSGSEAAVSFFQLANNWIWNTALSLGSKEAIFKRICFPKRFGGGYQGKAQDSQFFTRLKVRFGDSVAMEDPARFENEFRLKLLELMD</sequence>
<dbReference type="EMBL" id="JAGMWT010000017">
    <property type="protein sequence ID" value="KAH7114430.1"/>
    <property type="molecule type" value="Genomic_DNA"/>
</dbReference>
<organism evidence="2 3">
    <name type="scientific">Dendryphion nanum</name>
    <dbReference type="NCBI Taxonomy" id="256645"/>
    <lineage>
        <taxon>Eukaryota</taxon>
        <taxon>Fungi</taxon>
        <taxon>Dikarya</taxon>
        <taxon>Ascomycota</taxon>
        <taxon>Pezizomycotina</taxon>
        <taxon>Dothideomycetes</taxon>
        <taxon>Pleosporomycetidae</taxon>
        <taxon>Pleosporales</taxon>
        <taxon>Torulaceae</taxon>
        <taxon>Dendryphion</taxon>
    </lineage>
</organism>
<evidence type="ECO:0000313" key="3">
    <source>
        <dbReference type="Proteomes" id="UP000700596"/>
    </source>
</evidence>
<reference evidence="2" key="1">
    <citation type="journal article" date="2021" name="Nat. Commun.">
        <title>Genetic determinants of endophytism in the Arabidopsis root mycobiome.</title>
        <authorList>
            <person name="Mesny F."/>
            <person name="Miyauchi S."/>
            <person name="Thiergart T."/>
            <person name="Pickel B."/>
            <person name="Atanasova L."/>
            <person name="Karlsson M."/>
            <person name="Huettel B."/>
            <person name="Barry K.W."/>
            <person name="Haridas S."/>
            <person name="Chen C."/>
            <person name="Bauer D."/>
            <person name="Andreopoulos W."/>
            <person name="Pangilinan J."/>
            <person name="LaButti K."/>
            <person name="Riley R."/>
            <person name="Lipzen A."/>
            <person name="Clum A."/>
            <person name="Drula E."/>
            <person name="Henrissat B."/>
            <person name="Kohler A."/>
            <person name="Grigoriev I.V."/>
            <person name="Martin F.M."/>
            <person name="Hacquard S."/>
        </authorList>
    </citation>
    <scope>NUCLEOTIDE SEQUENCE</scope>
    <source>
        <strain evidence="2">MPI-CAGE-CH-0243</strain>
    </source>
</reference>
<dbReference type="AlphaFoldDB" id="A0A9P9D7Y1"/>
<accession>A0A9P9D7Y1</accession>
<name>A0A9P9D7Y1_9PLEO</name>
<gene>
    <name evidence="2" type="ORF">B0J11DRAFT_136353</name>
</gene>
<proteinExistence type="predicted"/>
<dbReference type="Pfam" id="PF24864">
    <property type="entry name" value="DUF7730"/>
    <property type="match status" value="1"/>
</dbReference>
<comment type="caution">
    <text evidence="2">The sequence shown here is derived from an EMBL/GenBank/DDBJ whole genome shotgun (WGS) entry which is preliminary data.</text>
</comment>
<evidence type="ECO:0000259" key="1">
    <source>
        <dbReference type="Pfam" id="PF24864"/>
    </source>
</evidence>
<evidence type="ECO:0000313" key="2">
    <source>
        <dbReference type="EMBL" id="KAH7114430.1"/>
    </source>
</evidence>
<dbReference type="InterPro" id="IPR056632">
    <property type="entry name" value="DUF7730"/>
</dbReference>
<dbReference type="OrthoDB" id="5272396at2759"/>
<dbReference type="PANTHER" id="PTHR38790:SF9">
    <property type="entry name" value="F-BOX DOMAIN-CONTAINING PROTEIN"/>
    <property type="match status" value="1"/>
</dbReference>
<feature type="domain" description="DUF7730" evidence="1">
    <location>
        <begin position="38"/>
        <end position="185"/>
    </location>
</feature>
<dbReference type="Proteomes" id="UP000700596">
    <property type="component" value="Unassembled WGS sequence"/>
</dbReference>
<keyword evidence="3" id="KW-1185">Reference proteome</keyword>